<protein>
    <submittedName>
        <fullName evidence="1">Uncharacterized protein</fullName>
    </submittedName>
</protein>
<dbReference type="Proteomes" id="UP000627166">
    <property type="component" value="Unassembled WGS sequence"/>
</dbReference>
<gene>
    <name evidence="1" type="ORF">H9637_02105</name>
</gene>
<evidence type="ECO:0000313" key="2">
    <source>
        <dbReference type="Proteomes" id="UP000627166"/>
    </source>
</evidence>
<name>A0ABR8YNQ5_9CLOT</name>
<dbReference type="EMBL" id="JACSQB010000018">
    <property type="protein sequence ID" value="MBD8045843.1"/>
    <property type="molecule type" value="Genomic_DNA"/>
</dbReference>
<comment type="caution">
    <text evidence="1">The sequence shown here is derived from an EMBL/GenBank/DDBJ whole genome shotgun (WGS) entry which is preliminary data.</text>
</comment>
<accession>A0ABR8YNQ5</accession>
<sequence length="62" mass="7029">MGNGVTIIGEITDLSDEVIKNITSPSYRNYSSCFTHHDKNLLLIDNMLKLSIFNESNLERRG</sequence>
<dbReference type="RefSeq" id="WP_191738816.1">
    <property type="nucleotide sequence ID" value="NZ_JACSQB010000018.1"/>
</dbReference>
<organism evidence="1 2">
    <name type="scientific">Clostridium faecium</name>
    <dbReference type="NCBI Taxonomy" id="2762223"/>
    <lineage>
        <taxon>Bacteria</taxon>
        <taxon>Bacillati</taxon>
        <taxon>Bacillota</taxon>
        <taxon>Clostridia</taxon>
        <taxon>Eubacteriales</taxon>
        <taxon>Clostridiaceae</taxon>
        <taxon>Clostridium</taxon>
    </lineage>
</organism>
<evidence type="ECO:0000313" key="1">
    <source>
        <dbReference type="EMBL" id="MBD8045843.1"/>
    </source>
</evidence>
<keyword evidence="2" id="KW-1185">Reference proteome</keyword>
<reference evidence="1 2" key="1">
    <citation type="submission" date="2020-08" db="EMBL/GenBank/DDBJ databases">
        <title>A Genomic Blueprint of the Chicken Gut Microbiome.</title>
        <authorList>
            <person name="Gilroy R."/>
            <person name="Ravi A."/>
            <person name="Getino M."/>
            <person name="Pursley I."/>
            <person name="Horton D.L."/>
            <person name="Alikhan N.-F."/>
            <person name="Baker D."/>
            <person name="Gharbi K."/>
            <person name="Hall N."/>
            <person name="Watson M."/>
            <person name="Adriaenssens E.M."/>
            <person name="Foster-Nyarko E."/>
            <person name="Jarju S."/>
            <person name="Secka A."/>
            <person name="Antonio M."/>
            <person name="Oren A."/>
            <person name="Chaudhuri R."/>
            <person name="La Ragione R.M."/>
            <person name="Hildebrand F."/>
            <person name="Pallen M.J."/>
        </authorList>
    </citation>
    <scope>NUCLEOTIDE SEQUENCE [LARGE SCALE GENOMIC DNA]</scope>
    <source>
        <strain evidence="1 2">N37</strain>
    </source>
</reference>
<proteinExistence type="predicted"/>